<dbReference type="InterPro" id="IPR002078">
    <property type="entry name" value="Sigma_54_int"/>
</dbReference>
<evidence type="ECO:0000313" key="4">
    <source>
        <dbReference type="EMBL" id="GET07373.1"/>
    </source>
</evidence>
<accession>A0A6F9XQ19</accession>
<evidence type="ECO:0000256" key="1">
    <source>
        <dbReference type="ARBA" id="ARBA00022741"/>
    </source>
</evidence>
<feature type="domain" description="Sigma-54 factor interaction" evidence="3">
    <location>
        <begin position="123"/>
        <end position="217"/>
    </location>
</feature>
<name>A0A6F9XQ19_9LACO</name>
<organism evidence="4">
    <name type="scientific">Ligilactobacillus agilis</name>
    <dbReference type="NCBI Taxonomy" id="1601"/>
    <lineage>
        <taxon>Bacteria</taxon>
        <taxon>Bacillati</taxon>
        <taxon>Bacillota</taxon>
        <taxon>Bacilli</taxon>
        <taxon>Lactobacillales</taxon>
        <taxon>Lactobacillaceae</taxon>
        <taxon>Ligilactobacillus</taxon>
    </lineage>
</organism>
<dbReference type="EMBL" id="BLAM01000238">
    <property type="protein sequence ID" value="GET07373.1"/>
    <property type="molecule type" value="Genomic_DNA"/>
</dbReference>
<dbReference type="GO" id="GO:0006355">
    <property type="term" value="P:regulation of DNA-templated transcription"/>
    <property type="evidence" value="ECO:0007669"/>
    <property type="project" value="InterPro"/>
</dbReference>
<dbReference type="SUPFAM" id="SSF46785">
    <property type="entry name" value="Winged helix' DNA-binding domain"/>
    <property type="match status" value="1"/>
</dbReference>
<dbReference type="Proteomes" id="UP000494265">
    <property type="component" value="Unassembled WGS sequence"/>
</dbReference>
<evidence type="ECO:0000259" key="3">
    <source>
        <dbReference type="PROSITE" id="PS50045"/>
    </source>
</evidence>
<evidence type="ECO:0000256" key="2">
    <source>
        <dbReference type="ARBA" id="ARBA00022840"/>
    </source>
</evidence>
<gene>
    <name evidence="4" type="ORF">SY212_24030</name>
</gene>
<dbReference type="InterPro" id="IPR027417">
    <property type="entry name" value="P-loop_NTPase"/>
</dbReference>
<dbReference type="InterPro" id="IPR036390">
    <property type="entry name" value="WH_DNA-bd_sf"/>
</dbReference>
<comment type="caution">
    <text evidence="4">The sequence shown here is derived from an EMBL/GenBank/DDBJ whole genome shotgun (WGS) entry which is preliminary data.</text>
</comment>
<dbReference type="PROSITE" id="PS50045">
    <property type="entry name" value="SIGMA54_INTERACT_4"/>
    <property type="match status" value="1"/>
</dbReference>
<protein>
    <recommendedName>
        <fullName evidence="3">Sigma-54 factor interaction domain-containing protein</fullName>
    </recommendedName>
</protein>
<dbReference type="SUPFAM" id="SSF52540">
    <property type="entry name" value="P-loop containing nucleoside triphosphate hydrolases"/>
    <property type="match status" value="1"/>
</dbReference>
<reference evidence="4" key="1">
    <citation type="submission" date="2019-10" db="EMBL/GenBank/DDBJ databases">
        <title>Lactobacillus agilis SY212 Whole Genome Sequencing Project.</title>
        <authorList>
            <person name="Suzuki S."/>
            <person name="Endo A."/>
            <person name="Maeno S."/>
            <person name="Shiwa Y."/>
            <person name="Matsutani M."/>
            <person name="Kajikawa A."/>
        </authorList>
    </citation>
    <scope>NUCLEOTIDE SEQUENCE</scope>
    <source>
        <strain evidence="4">SY212</strain>
    </source>
</reference>
<dbReference type="AlphaFoldDB" id="A0A6F9XQ19"/>
<sequence>MKRIDKVYQGLVAKWQAATKEEILAKQGSAAKELATELGLTRANTSLELNKLVRQAQVVKIKTFPVRYLPMIVIEQHFGLRQLEVASLKDSTKKPTEPAVKLEQLAQAAASTQVNQVDPLELMIGYRGSLHNAVSQAKAALMYPPHGLHMILLGQTGVGETYFANKIYAYAKFAQILNDDADDAPFVSFNCADYYNNPQLLMATLFGHAKGAYTGAE</sequence>
<dbReference type="Pfam" id="PF00158">
    <property type="entry name" value="Sigma54_activat"/>
    <property type="match status" value="1"/>
</dbReference>
<dbReference type="PANTHER" id="PTHR32071">
    <property type="entry name" value="TRANSCRIPTIONAL REGULATORY PROTEIN"/>
    <property type="match status" value="1"/>
</dbReference>
<dbReference type="Gene3D" id="3.40.50.300">
    <property type="entry name" value="P-loop containing nucleotide triphosphate hydrolases"/>
    <property type="match status" value="1"/>
</dbReference>
<proteinExistence type="predicted"/>
<keyword evidence="1" id="KW-0547">Nucleotide-binding</keyword>
<dbReference type="GO" id="GO:0005524">
    <property type="term" value="F:ATP binding"/>
    <property type="evidence" value="ECO:0007669"/>
    <property type="project" value="UniProtKB-KW"/>
</dbReference>
<dbReference type="PANTHER" id="PTHR32071:SF90">
    <property type="entry name" value="TRANSCRIPTIONAL REGULATORY PROTEIN LEVR"/>
    <property type="match status" value="1"/>
</dbReference>
<keyword evidence="2" id="KW-0067">ATP-binding</keyword>